<feature type="region of interest" description="Disordered" evidence="6">
    <location>
        <begin position="413"/>
        <end position="480"/>
    </location>
</feature>
<comment type="caution">
    <text evidence="7">The sequence shown here is derived from an EMBL/GenBank/DDBJ whole genome shotgun (WGS) entry which is preliminary data.</text>
</comment>
<evidence type="ECO:0000313" key="7">
    <source>
        <dbReference type="EMBL" id="CAJ0966945.1"/>
    </source>
</evidence>
<name>A0ABN9MJP2_9NEOB</name>
<dbReference type="PANTHER" id="PTHR17204">
    <property type="entry name" value="PRE-MRNA PROCESSING PROTEIN PRP39-RELATED"/>
    <property type="match status" value="1"/>
</dbReference>
<keyword evidence="3" id="KW-0677">Repeat</keyword>
<dbReference type="Pfam" id="PF23241">
    <property type="entry name" value="HAT_PRP39_C"/>
    <property type="match status" value="1"/>
</dbReference>
<dbReference type="Proteomes" id="UP001176940">
    <property type="component" value="Unassembled WGS sequence"/>
</dbReference>
<evidence type="ECO:0000256" key="4">
    <source>
        <dbReference type="ARBA" id="ARBA00023187"/>
    </source>
</evidence>
<dbReference type="Gene3D" id="1.25.40.10">
    <property type="entry name" value="Tetratricopeptide repeat domain"/>
    <property type="match status" value="2"/>
</dbReference>
<evidence type="ECO:0000256" key="2">
    <source>
        <dbReference type="ARBA" id="ARBA00022664"/>
    </source>
</evidence>
<dbReference type="InterPro" id="IPR011990">
    <property type="entry name" value="TPR-like_helical_dom_sf"/>
</dbReference>
<accession>A0ABN9MJP2</accession>
<feature type="compositionally biased region" description="Polar residues" evidence="6">
    <location>
        <begin position="470"/>
        <end position="480"/>
    </location>
</feature>
<gene>
    <name evidence="7" type="ORF">RIMI_LOCUS21830344</name>
</gene>
<dbReference type="PANTHER" id="PTHR17204:SF33">
    <property type="entry name" value="PRE-MRNA-PROCESSING FACTOR 39 ISOFORM X1"/>
    <property type="match status" value="1"/>
</dbReference>
<sequence>MNQPNSAQTLQGVFKDAMDSCGMDYRSDELWNLYIEYELKHEHFREAMTLYNRVLNIPTQSYQMHYERCKCLISTRSPVEFLTEEELGAIYAEMQAENDYPVAMEDLASEDIGDSLSEADVQKIRQHFLDAREQMYLRNEMEVQKRSAFEDGIKQLYFVSMPLNIKQLQNWRKYLAFEKSQGQHDRIVVLFERCLIPCAMYEEFWLSYAQYMEGQSVEAARSVFERACRTHLPRKFTLHHQWAFFEEKHGELDSARAILHNLENVLPGLVIVRLRRVNLERRNGNLQEAERLLREAVQNSGIPGVAAFYTVKLARLLLKLKKDPEKARDLLMEALEKEPNSPCLHECLLEIEISRDAADDVMLCLERALNSNIHDSLKGTWSQRRLEFLEDNGTSVKSLLKAYDEHQILVEKDELKRKGNDGSEGDEKSKKAKPSNDPSVQDNLSIPKVTQPAVSAVESSVVTTPSVSTGNKTVTKPVTTQPSPLLPAYVPRPLIRPYPGPNFGGYNNPLPWGYNRFYRPF</sequence>
<dbReference type="SMART" id="SM00386">
    <property type="entry name" value="HAT"/>
    <property type="match status" value="5"/>
</dbReference>
<evidence type="ECO:0000256" key="3">
    <source>
        <dbReference type="ARBA" id="ARBA00022737"/>
    </source>
</evidence>
<evidence type="ECO:0008006" key="9">
    <source>
        <dbReference type="Google" id="ProtNLM"/>
    </source>
</evidence>
<keyword evidence="4" id="KW-0508">mRNA splicing</keyword>
<evidence type="ECO:0000256" key="6">
    <source>
        <dbReference type="SAM" id="MobiDB-lite"/>
    </source>
</evidence>
<feature type="compositionally biased region" description="Basic and acidic residues" evidence="6">
    <location>
        <begin position="413"/>
        <end position="429"/>
    </location>
</feature>
<organism evidence="7 8">
    <name type="scientific">Ranitomeya imitator</name>
    <name type="common">mimic poison frog</name>
    <dbReference type="NCBI Taxonomy" id="111125"/>
    <lineage>
        <taxon>Eukaryota</taxon>
        <taxon>Metazoa</taxon>
        <taxon>Chordata</taxon>
        <taxon>Craniata</taxon>
        <taxon>Vertebrata</taxon>
        <taxon>Euteleostomi</taxon>
        <taxon>Amphibia</taxon>
        <taxon>Batrachia</taxon>
        <taxon>Anura</taxon>
        <taxon>Neobatrachia</taxon>
        <taxon>Hyloidea</taxon>
        <taxon>Dendrobatidae</taxon>
        <taxon>Dendrobatinae</taxon>
        <taxon>Ranitomeya</taxon>
    </lineage>
</organism>
<dbReference type="EMBL" id="CAUEEQ010077913">
    <property type="protein sequence ID" value="CAJ0966945.1"/>
    <property type="molecule type" value="Genomic_DNA"/>
</dbReference>
<reference evidence="7" key="1">
    <citation type="submission" date="2023-07" db="EMBL/GenBank/DDBJ databases">
        <authorList>
            <person name="Stuckert A."/>
        </authorList>
    </citation>
    <scope>NUCLEOTIDE SEQUENCE</scope>
</reference>
<dbReference type="SUPFAM" id="SSF48452">
    <property type="entry name" value="TPR-like"/>
    <property type="match status" value="1"/>
</dbReference>
<keyword evidence="8" id="KW-1185">Reference proteome</keyword>
<evidence type="ECO:0000256" key="1">
    <source>
        <dbReference type="ARBA" id="ARBA00004123"/>
    </source>
</evidence>
<dbReference type="InterPro" id="IPR003107">
    <property type="entry name" value="HAT"/>
</dbReference>
<keyword evidence="5" id="KW-0539">Nucleus</keyword>
<dbReference type="Pfam" id="PF13174">
    <property type="entry name" value="TPR_6"/>
    <property type="match status" value="1"/>
</dbReference>
<dbReference type="InterPro" id="IPR019734">
    <property type="entry name" value="TPR_rpt"/>
</dbReference>
<protein>
    <recommendedName>
        <fullName evidence="9">Suppressor of forked domain-containing protein</fullName>
    </recommendedName>
</protein>
<dbReference type="InterPro" id="IPR059164">
    <property type="entry name" value="HAT_PRP39_C"/>
</dbReference>
<keyword evidence="2" id="KW-0507">mRNA processing</keyword>
<comment type="subcellular location">
    <subcellularLocation>
        <location evidence="1">Nucleus</location>
    </subcellularLocation>
</comment>
<dbReference type="Pfam" id="PF23240">
    <property type="entry name" value="HAT_PRP39_N"/>
    <property type="match status" value="1"/>
</dbReference>
<proteinExistence type="predicted"/>
<evidence type="ECO:0000313" key="8">
    <source>
        <dbReference type="Proteomes" id="UP001176940"/>
    </source>
</evidence>
<evidence type="ECO:0000256" key="5">
    <source>
        <dbReference type="ARBA" id="ARBA00023242"/>
    </source>
</evidence>
<feature type="compositionally biased region" description="Low complexity" evidence="6">
    <location>
        <begin position="452"/>
        <end position="469"/>
    </location>
</feature>